<feature type="transmembrane region" description="Helical" evidence="7">
    <location>
        <begin position="285"/>
        <end position="303"/>
    </location>
</feature>
<comment type="subcellular location">
    <subcellularLocation>
        <location evidence="1">Membrane</location>
        <topology evidence="1">Multi-pass membrane protein</topology>
    </subcellularLocation>
</comment>
<evidence type="ECO:0000256" key="5">
    <source>
        <dbReference type="ARBA" id="ARBA00023136"/>
    </source>
</evidence>
<dbReference type="PANTHER" id="PTHR19432:SF35">
    <property type="entry name" value="SOLUTE CARRIER FAMILY 45 MEMBER 3 ISOFORM X1"/>
    <property type="match status" value="1"/>
</dbReference>
<feature type="region of interest" description="Disordered" evidence="6">
    <location>
        <begin position="414"/>
        <end position="434"/>
    </location>
</feature>
<dbReference type="Gene3D" id="1.20.1250.20">
    <property type="entry name" value="MFS general substrate transporter like domains"/>
    <property type="match status" value="2"/>
</dbReference>
<dbReference type="Proteomes" id="UP001233172">
    <property type="component" value="Unassembled WGS sequence"/>
</dbReference>
<reference evidence="8" key="2">
    <citation type="submission" date="2023-04" db="EMBL/GenBank/DDBJ databases">
        <authorList>
            <person name="Bu L."/>
            <person name="Lu L."/>
            <person name="Laidemitt M.R."/>
            <person name="Zhang S.M."/>
            <person name="Mutuku M."/>
            <person name="Mkoji G."/>
            <person name="Steinauer M."/>
            <person name="Loker E.S."/>
        </authorList>
    </citation>
    <scope>NUCLEOTIDE SEQUENCE</scope>
    <source>
        <strain evidence="8">KasaAsao</strain>
        <tissue evidence="8">Whole Snail</tissue>
    </source>
</reference>
<feature type="transmembrane region" description="Helical" evidence="7">
    <location>
        <begin position="736"/>
        <end position="759"/>
    </location>
</feature>
<feature type="transmembrane region" description="Helical" evidence="7">
    <location>
        <begin position="155"/>
        <end position="178"/>
    </location>
</feature>
<dbReference type="GO" id="GO:0016020">
    <property type="term" value="C:membrane"/>
    <property type="evidence" value="ECO:0007669"/>
    <property type="project" value="UniProtKB-SubCell"/>
</dbReference>
<dbReference type="InterPro" id="IPR036259">
    <property type="entry name" value="MFS_trans_sf"/>
</dbReference>
<dbReference type="EMBL" id="JASAOG010000007">
    <property type="protein sequence ID" value="KAK0067576.1"/>
    <property type="molecule type" value="Genomic_DNA"/>
</dbReference>
<evidence type="ECO:0000256" key="6">
    <source>
        <dbReference type="SAM" id="MobiDB-lite"/>
    </source>
</evidence>
<keyword evidence="4 7" id="KW-1133">Transmembrane helix</keyword>
<evidence type="ECO:0000256" key="2">
    <source>
        <dbReference type="ARBA" id="ARBA00022448"/>
    </source>
</evidence>
<feature type="compositionally biased region" description="Polar residues" evidence="6">
    <location>
        <begin position="548"/>
        <end position="563"/>
    </location>
</feature>
<feature type="transmembrane region" description="Helical" evidence="7">
    <location>
        <begin position="184"/>
        <end position="202"/>
    </location>
</feature>
<feature type="transmembrane region" description="Helical" evidence="7">
    <location>
        <begin position="682"/>
        <end position="701"/>
    </location>
</feature>
<feature type="transmembrane region" description="Helical" evidence="7">
    <location>
        <begin position="222"/>
        <end position="247"/>
    </location>
</feature>
<keyword evidence="3 7" id="KW-0812">Transmembrane</keyword>
<dbReference type="FunFam" id="1.20.1250.20:FF:000493">
    <property type="entry name" value="proton-associated sugar transporter A"/>
    <property type="match status" value="1"/>
</dbReference>
<feature type="transmembrane region" description="Helical" evidence="7">
    <location>
        <begin position="816"/>
        <end position="840"/>
    </location>
</feature>
<evidence type="ECO:0000313" key="9">
    <source>
        <dbReference type="Proteomes" id="UP001233172"/>
    </source>
</evidence>
<keyword evidence="8" id="KW-0762">Sugar transport</keyword>
<evidence type="ECO:0000256" key="7">
    <source>
        <dbReference type="SAM" id="Phobius"/>
    </source>
</evidence>
<dbReference type="PANTHER" id="PTHR19432">
    <property type="entry name" value="SUGAR TRANSPORTER"/>
    <property type="match status" value="1"/>
</dbReference>
<sequence length="842" mass="91885">DERTSLLVSREISSSPSLDDNKELPPAKHERNATYGTLDGDSSHVASRVQECLLAEHEVRLRATTSVDARLETQNDLDARCSLLYRGRSNSDPVERHHLDPSMDAGILRALKTVKSNPYVQYVGLGLAGLVTQKELHDQQTGAPLRKTKMQLIRISAAVCGIELCYAAETAFVSPILLKLGVPPSLMTMVWCLSPILGFFLVPIMGSLSDRCSFKLGRRRPFIIIMSIGIILGLALVPNGEILGIWIGDSGNETINARPHLNSSIEDLIPKRTSLGFSFTLPPDHLWGIIFTILGVAMLDFNCDACQSPCRAYLLDVCVPEDHPTGLTMFTVMAGLGGTVGYIMGGIDWNATSFGEALGGHIRVVFSVVLIAFFVFVTLTLTSFREIPLKDLSIKKSELQKVKKKVGKSKYRKFTNEDTSSSGEEEQTERSDIGRVERVSSYGALCETDKNALRKHNAYLTSHSETDKDKHQIANISGRHWTVSDNLHNDTNLNKDSENQLVKEINYGDSVYPKARSANGASGSTIPEIRSIEVSSLNSPQIYDNATSYAQNKNSSKATSTSRVPPLRSGLNQSYQCNGSLASGERQGNPQHLGSSVGAGVRDVIDTVEVSTDVTLKTYLKSIIRMPKSMWILCLCNLLCWMSLVCYSLYFTDFVGQSVYGGDPMAPVGTDLHDRYDAGVRLGSFAMSLYSFSCACYSLGIERLVQRFRAKKVYVIGQLVFTLGMAGMAVSRSKIAVILLSPAAGIMYATLFTMPYLLVAHYHTRGMFSHGDPSLGDCKQVRGLGTDVAIISSMVFLAQFLLSVLMGTVVTAVDSTVAVIVTSAILSFLGSLTATQVTYLDL</sequence>
<accession>A0AAD8C710</accession>
<organism evidence="8 9">
    <name type="scientific">Biomphalaria pfeifferi</name>
    <name type="common">Bloodfluke planorb</name>
    <name type="synonym">Freshwater snail</name>
    <dbReference type="NCBI Taxonomy" id="112525"/>
    <lineage>
        <taxon>Eukaryota</taxon>
        <taxon>Metazoa</taxon>
        <taxon>Spiralia</taxon>
        <taxon>Lophotrochozoa</taxon>
        <taxon>Mollusca</taxon>
        <taxon>Gastropoda</taxon>
        <taxon>Heterobranchia</taxon>
        <taxon>Euthyneura</taxon>
        <taxon>Panpulmonata</taxon>
        <taxon>Hygrophila</taxon>
        <taxon>Lymnaeoidea</taxon>
        <taxon>Planorbidae</taxon>
        <taxon>Biomphalaria</taxon>
    </lineage>
</organism>
<comment type="caution">
    <text evidence="8">The sequence shown here is derived from an EMBL/GenBank/DDBJ whole genome shotgun (WGS) entry which is preliminary data.</text>
</comment>
<reference evidence="8" key="1">
    <citation type="journal article" date="2023" name="PLoS Negl. Trop. Dis.">
        <title>A genome sequence for Biomphalaria pfeifferi, the major vector snail for the human-infecting parasite Schistosoma mansoni.</title>
        <authorList>
            <person name="Bu L."/>
            <person name="Lu L."/>
            <person name="Laidemitt M.R."/>
            <person name="Zhang S.M."/>
            <person name="Mutuku M."/>
            <person name="Mkoji G."/>
            <person name="Steinauer M."/>
            <person name="Loker E.S."/>
        </authorList>
    </citation>
    <scope>NUCLEOTIDE SEQUENCE</scope>
    <source>
        <strain evidence="8">KasaAsao</strain>
    </source>
</reference>
<feature type="non-terminal residue" evidence="8">
    <location>
        <position position="1"/>
    </location>
</feature>
<keyword evidence="2" id="KW-0813">Transport</keyword>
<feature type="transmembrane region" description="Helical" evidence="7">
    <location>
        <begin position="324"/>
        <end position="344"/>
    </location>
</feature>
<proteinExistence type="predicted"/>
<dbReference type="GO" id="GO:0008506">
    <property type="term" value="F:sucrose:proton symporter activity"/>
    <property type="evidence" value="ECO:0007669"/>
    <property type="project" value="TreeGrafter"/>
</dbReference>
<gene>
    <name evidence="8" type="ORF">Bpfe_003083</name>
</gene>
<feature type="region of interest" description="Disordered" evidence="6">
    <location>
        <begin position="1"/>
        <end position="41"/>
    </location>
</feature>
<dbReference type="AlphaFoldDB" id="A0AAD8C710"/>
<protein>
    <submittedName>
        <fullName evidence="8">Proton-associated sugar transporter A</fullName>
    </submittedName>
</protein>
<keyword evidence="9" id="KW-1185">Reference proteome</keyword>
<feature type="region of interest" description="Disordered" evidence="6">
    <location>
        <begin position="548"/>
        <end position="569"/>
    </location>
</feature>
<name>A0AAD8C710_BIOPF</name>
<feature type="transmembrane region" description="Helical" evidence="7">
    <location>
        <begin position="630"/>
        <end position="650"/>
    </location>
</feature>
<evidence type="ECO:0000256" key="3">
    <source>
        <dbReference type="ARBA" id="ARBA00022692"/>
    </source>
</evidence>
<evidence type="ECO:0000256" key="1">
    <source>
        <dbReference type="ARBA" id="ARBA00004141"/>
    </source>
</evidence>
<feature type="transmembrane region" description="Helical" evidence="7">
    <location>
        <begin position="364"/>
        <end position="384"/>
    </location>
</feature>
<keyword evidence="5 7" id="KW-0472">Membrane</keyword>
<dbReference type="SUPFAM" id="SSF103473">
    <property type="entry name" value="MFS general substrate transporter"/>
    <property type="match status" value="1"/>
</dbReference>
<dbReference type="Pfam" id="PF13347">
    <property type="entry name" value="MFS_2"/>
    <property type="match status" value="1"/>
</dbReference>
<evidence type="ECO:0000256" key="4">
    <source>
        <dbReference type="ARBA" id="ARBA00022989"/>
    </source>
</evidence>
<feature type="transmembrane region" description="Helical" evidence="7">
    <location>
        <begin position="788"/>
        <end position="810"/>
    </location>
</feature>
<feature type="compositionally biased region" description="Basic and acidic residues" evidence="6">
    <location>
        <begin position="19"/>
        <end position="32"/>
    </location>
</feature>
<evidence type="ECO:0000313" key="8">
    <source>
        <dbReference type="EMBL" id="KAK0067576.1"/>
    </source>
</evidence>